<dbReference type="PANTHER" id="PTHR47657">
    <property type="entry name" value="STEROL REGULATORY ELEMENT-BINDING PROTEIN ECM22"/>
    <property type="match status" value="1"/>
</dbReference>
<feature type="region of interest" description="Disordered" evidence="1">
    <location>
        <begin position="27"/>
        <end position="68"/>
    </location>
</feature>
<dbReference type="AlphaFoldDB" id="A0AAD6DDS0"/>
<accession>A0AAD6DDS0</accession>
<protein>
    <submittedName>
        <fullName evidence="2">C6 transcription factor</fullName>
    </submittedName>
</protein>
<evidence type="ECO:0000256" key="1">
    <source>
        <dbReference type="SAM" id="MobiDB-lite"/>
    </source>
</evidence>
<reference evidence="2 3" key="1">
    <citation type="journal article" date="2023" name="IMA Fungus">
        <title>Comparative genomic study of the Penicillium genus elucidates a diverse pangenome and 15 lateral gene transfer events.</title>
        <authorList>
            <person name="Petersen C."/>
            <person name="Sorensen T."/>
            <person name="Nielsen M.R."/>
            <person name="Sondergaard T.E."/>
            <person name="Sorensen J.L."/>
            <person name="Fitzpatrick D.A."/>
            <person name="Frisvad J.C."/>
            <person name="Nielsen K.L."/>
        </authorList>
    </citation>
    <scope>NUCLEOTIDE SEQUENCE [LARGE SCALE GENOMIC DNA]</scope>
    <source>
        <strain evidence="2 3">IBT 29057</strain>
    </source>
</reference>
<dbReference type="GO" id="GO:0000981">
    <property type="term" value="F:DNA-binding transcription factor activity, RNA polymerase II-specific"/>
    <property type="evidence" value="ECO:0007669"/>
    <property type="project" value="TreeGrafter"/>
</dbReference>
<dbReference type="InterPro" id="IPR052400">
    <property type="entry name" value="Zn2-C6_fungal_TF"/>
</dbReference>
<organism evidence="2 3">
    <name type="scientific">Penicillium hetheringtonii</name>
    <dbReference type="NCBI Taxonomy" id="911720"/>
    <lineage>
        <taxon>Eukaryota</taxon>
        <taxon>Fungi</taxon>
        <taxon>Dikarya</taxon>
        <taxon>Ascomycota</taxon>
        <taxon>Pezizomycotina</taxon>
        <taxon>Eurotiomycetes</taxon>
        <taxon>Eurotiomycetidae</taxon>
        <taxon>Eurotiales</taxon>
        <taxon>Aspergillaceae</taxon>
        <taxon>Penicillium</taxon>
    </lineage>
</organism>
<name>A0AAD6DDS0_9EURO</name>
<dbReference type="PANTHER" id="PTHR47657:SF14">
    <property type="entry name" value="ZN(2)-C6 FUNGAL-TYPE DOMAIN-CONTAINING PROTEIN"/>
    <property type="match status" value="1"/>
</dbReference>
<gene>
    <name evidence="2" type="ORF">N7450_008716</name>
</gene>
<feature type="compositionally biased region" description="Low complexity" evidence="1">
    <location>
        <begin position="40"/>
        <end position="68"/>
    </location>
</feature>
<comment type="caution">
    <text evidence="2">The sequence shown here is derived from an EMBL/GenBank/DDBJ whole genome shotgun (WGS) entry which is preliminary data.</text>
</comment>
<sequence>MSSEDYQSTEWSASKLLLHSSSSCIASSEEPPVLSSEHLSVPGSSPHGSSPNSMTSYSQSLSKSEGSMSISSETSGILNATELGLLSHYLTHTSRTIPFDELDLYALSVGIPNLAFNSKPVMSSLIALAAACKSHNIVHTTQAPLAESTILEIQQLLELAEHHHRTSLQHIRRAVTSSDWYDSVLANAALMVLYASASHSIRVRLASIARRSGIELPHDILPQHSQWITFTRAAHTASTAVLSGLLNADINLNTPISPSLYESMNVTSSVLQPQSGPSENTKLHFIPLVTSTYARAFQSLRKKIETVADCFKDQEMFGLRYDDVEACLQTLPILEKCASVALSGKDTGNQSHLSRAQVLLPGEYSRVSSWVGNYMLSVTSMTAPKALRRIIMSFLNEAPAEYLNLVQEVLDSSSVQTYTGDLVARGSPTGEIHPLDATHLLAIEIFAHWLVLVMLLDGVWWIGGIGRWELGQIVSLMKTQQPFYVSPDSKETWWPESMYMINMELMPDL</sequence>
<evidence type="ECO:0000313" key="2">
    <source>
        <dbReference type="EMBL" id="KAJ5574817.1"/>
    </source>
</evidence>
<evidence type="ECO:0000313" key="3">
    <source>
        <dbReference type="Proteomes" id="UP001216150"/>
    </source>
</evidence>
<dbReference type="EMBL" id="JAQJAC010000008">
    <property type="protein sequence ID" value="KAJ5574817.1"/>
    <property type="molecule type" value="Genomic_DNA"/>
</dbReference>
<dbReference type="Proteomes" id="UP001216150">
    <property type="component" value="Unassembled WGS sequence"/>
</dbReference>
<keyword evidence="3" id="KW-1185">Reference proteome</keyword>
<proteinExistence type="predicted"/>